<reference evidence="2" key="1">
    <citation type="submission" date="2022-06" db="EMBL/GenBank/DDBJ databases">
        <authorList>
            <person name="Berger JAMES D."/>
            <person name="Berger JAMES D."/>
        </authorList>
    </citation>
    <scope>NUCLEOTIDE SEQUENCE [LARGE SCALE GENOMIC DNA]</scope>
</reference>
<proteinExistence type="predicted"/>
<keyword evidence="2" id="KW-1185">Reference proteome</keyword>
<accession>A0AA85J6Q1</accession>
<evidence type="ECO:0000313" key="3">
    <source>
        <dbReference type="WBParaSite" id="TREG1_133930.1"/>
    </source>
</evidence>
<dbReference type="Proteomes" id="UP000050795">
    <property type="component" value="Unassembled WGS sequence"/>
</dbReference>
<protein>
    <submittedName>
        <fullName evidence="3">Uncharacterized protein</fullName>
    </submittedName>
</protein>
<sequence>MRDNAKPPLRRVTPQPGKHRTTKRYPTPKPRPAVYFYDPQFDTQDITISKIFHFIVQKILWIFDNLMLKNYRKELVH</sequence>
<dbReference type="WBParaSite" id="TREG1_133930.1">
    <property type="protein sequence ID" value="TREG1_133930.1"/>
    <property type="gene ID" value="TREG1_133930"/>
</dbReference>
<dbReference type="AlphaFoldDB" id="A0AA85J6Q1"/>
<name>A0AA85J6Q1_TRIRE</name>
<organism evidence="2 3">
    <name type="scientific">Trichobilharzia regenti</name>
    <name type="common">Nasal bird schistosome</name>
    <dbReference type="NCBI Taxonomy" id="157069"/>
    <lineage>
        <taxon>Eukaryota</taxon>
        <taxon>Metazoa</taxon>
        <taxon>Spiralia</taxon>
        <taxon>Lophotrochozoa</taxon>
        <taxon>Platyhelminthes</taxon>
        <taxon>Trematoda</taxon>
        <taxon>Digenea</taxon>
        <taxon>Strigeidida</taxon>
        <taxon>Schistosomatoidea</taxon>
        <taxon>Schistosomatidae</taxon>
        <taxon>Trichobilharzia</taxon>
    </lineage>
</organism>
<evidence type="ECO:0000256" key="1">
    <source>
        <dbReference type="SAM" id="MobiDB-lite"/>
    </source>
</evidence>
<reference evidence="3" key="2">
    <citation type="submission" date="2023-11" db="UniProtKB">
        <authorList>
            <consortium name="WormBaseParasite"/>
        </authorList>
    </citation>
    <scope>IDENTIFICATION</scope>
</reference>
<feature type="region of interest" description="Disordered" evidence="1">
    <location>
        <begin position="1"/>
        <end position="31"/>
    </location>
</feature>
<evidence type="ECO:0000313" key="2">
    <source>
        <dbReference type="Proteomes" id="UP000050795"/>
    </source>
</evidence>